<accession>A0A820N504</accession>
<gene>
    <name evidence="2" type="ORF">OKA104_LOCUS50408</name>
</gene>
<dbReference type="Gene3D" id="3.30.1680.10">
    <property type="entry name" value="ligand-binding face of the semaphorins, domain 2"/>
    <property type="match status" value="1"/>
</dbReference>
<dbReference type="AlphaFoldDB" id="A0A820N504"/>
<dbReference type="Pfam" id="PF17205">
    <property type="entry name" value="PSI_integrin"/>
    <property type="match status" value="1"/>
</dbReference>
<evidence type="ECO:0000313" key="3">
    <source>
        <dbReference type="Proteomes" id="UP000663881"/>
    </source>
</evidence>
<protein>
    <recommendedName>
        <fullName evidence="1">Integrin beta N-terminal domain-containing protein</fullName>
    </recommendedName>
</protein>
<sequence>QCNSQESCSSCLSLSNQCAWCSQNSSDMSTRNGSFFHCDTIDNLQLTCPDHLVSFKSYHYVLQNDSLSNAITNTSQAVQLSPQAVHVILRISKK</sequence>
<feature type="non-terminal residue" evidence="2">
    <location>
        <position position="1"/>
    </location>
</feature>
<proteinExistence type="predicted"/>
<evidence type="ECO:0000259" key="1">
    <source>
        <dbReference type="Pfam" id="PF17205"/>
    </source>
</evidence>
<name>A0A820N504_9BILA</name>
<organism evidence="2 3">
    <name type="scientific">Adineta steineri</name>
    <dbReference type="NCBI Taxonomy" id="433720"/>
    <lineage>
        <taxon>Eukaryota</taxon>
        <taxon>Metazoa</taxon>
        <taxon>Spiralia</taxon>
        <taxon>Gnathifera</taxon>
        <taxon>Rotifera</taxon>
        <taxon>Eurotatoria</taxon>
        <taxon>Bdelloidea</taxon>
        <taxon>Adinetida</taxon>
        <taxon>Adinetidae</taxon>
        <taxon>Adineta</taxon>
    </lineage>
</organism>
<feature type="domain" description="Integrin beta N-terminal" evidence="1">
    <location>
        <begin position="1"/>
        <end position="45"/>
    </location>
</feature>
<dbReference type="EMBL" id="CAJOAY010025290">
    <property type="protein sequence ID" value="CAF4381989.1"/>
    <property type="molecule type" value="Genomic_DNA"/>
</dbReference>
<evidence type="ECO:0000313" key="2">
    <source>
        <dbReference type="EMBL" id="CAF4381989.1"/>
    </source>
</evidence>
<dbReference type="InterPro" id="IPR033760">
    <property type="entry name" value="Integrin_beta_N"/>
</dbReference>
<dbReference type="Proteomes" id="UP000663881">
    <property type="component" value="Unassembled WGS sequence"/>
</dbReference>
<dbReference type="SUPFAM" id="SSF103575">
    <property type="entry name" value="Plexin repeat"/>
    <property type="match status" value="1"/>
</dbReference>
<reference evidence="2" key="1">
    <citation type="submission" date="2021-02" db="EMBL/GenBank/DDBJ databases">
        <authorList>
            <person name="Nowell W R."/>
        </authorList>
    </citation>
    <scope>NUCLEOTIDE SEQUENCE</scope>
</reference>
<comment type="caution">
    <text evidence="2">The sequence shown here is derived from an EMBL/GenBank/DDBJ whole genome shotgun (WGS) entry which is preliminary data.</text>
</comment>